<dbReference type="AlphaFoldDB" id="A0A918BFG9"/>
<dbReference type="Pfam" id="PF04149">
    <property type="entry name" value="DUF397"/>
    <property type="match status" value="1"/>
</dbReference>
<reference evidence="3" key="2">
    <citation type="submission" date="2020-09" db="EMBL/GenBank/DDBJ databases">
        <authorList>
            <person name="Sun Q."/>
            <person name="Ohkuma M."/>
        </authorList>
    </citation>
    <scope>NUCLEOTIDE SEQUENCE</scope>
    <source>
        <strain evidence="3">JCM 4403</strain>
    </source>
</reference>
<sequence>MRHPMDTVGHWRKSSYSGSGDGDSCVEIAHGSVRMAIRDSKDPHRAALTFPVPAFASFVEALKKPGARP</sequence>
<feature type="domain" description="DUF397" evidence="2">
    <location>
        <begin position="10"/>
        <end position="63"/>
    </location>
</feature>
<accession>A0A918BFG9</accession>
<comment type="caution">
    <text evidence="3">The sequence shown here is derived from an EMBL/GenBank/DDBJ whole genome shotgun (WGS) entry which is preliminary data.</text>
</comment>
<gene>
    <name evidence="3" type="ORF">GCM10010280_09290</name>
</gene>
<name>A0A918BFG9_9ACTN</name>
<evidence type="ECO:0000256" key="1">
    <source>
        <dbReference type="SAM" id="MobiDB-lite"/>
    </source>
</evidence>
<dbReference type="EMBL" id="BMTU01000001">
    <property type="protein sequence ID" value="GGQ64888.1"/>
    <property type="molecule type" value="Genomic_DNA"/>
</dbReference>
<evidence type="ECO:0000313" key="3">
    <source>
        <dbReference type="EMBL" id="GGQ64888.1"/>
    </source>
</evidence>
<reference evidence="3" key="1">
    <citation type="journal article" date="2014" name="Int. J. Syst. Evol. Microbiol.">
        <title>Complete genome sequence of Corynebacterium casei LMG S-19264T (=DSM 44701T), isolated from a smear-ripened cheese.</title>
        <authorList>
            <consortium name="US DOE Joint Genome Institute (JGI-PGF)"/>
            <person name="Walter F."/>
            <person name="Albersmeier A."/>
            <person name="Kalinowski J."/>
            <person name="Ruckert C."/>
        </authorList>
    </citation>
    <scope>NUCLEOTIDE SEQUENCE</scope>
    <source>
        <strain evidence="3">JCM 4403</strain>
    </source>
</reference>
<feature type="region of interest" description="Disordered" evidence="1">
    <location>
        <begin position="1"/>
        <end position="22"/>
    </location>
</feature>
<dbReference type="InterPro" id="IPR007278">
    <property type="entry name" value="DUF397"/>
</dbReference>
<organism evidence="3 4">
    <name type="scientific">Streptomyces pilosus</name>
    <dbReference type="NCBI Taxonomy" id="28893"/>
    <lineage>
        <taxon>Bacteria</taxon>
        <taxon>Bacillati</taxon>
        <taxon>Actinomycetota</taxon>
        <taxon>Actinomycetes</taxon>
        <taxon>Kitasatosporales</taxon>
        <taxon>Streptomycetaceae</taxon>
        <taxon>Streptomyces</taxon>
    </lineage>
</organism>
<dbReference type="Proteomes" id="UP000656732">
    <property type="component" value="Unassembled WGS sequence"/>
</dbReference>
<proteinExistence type="predicted"/>
<evidence type="ECO:0000259" key="2">
    <source>
        <dbReference type="Pfam" id="PF04149"/>
    </source>
</evidence>
<keyword evidence="4" id="KW-1185">Reference proteome</keyword>
<protein>
    <recommendedName>
        <fullName evidence="2">DUF397 domain-containing protein</fullName>
    </recommendedName>
</protein>
<evidence type="ECO:0000313" key="4">
    <source>
        <dbReference type="Proteomes" id="UP000656732"/>
    </source>
</evidence>